<sequence length="352" mass="37930">MINKFLSLTTIVLLVATVSCKNKQDDKKPTTTPLTVVDVLVASAQKISNTVEVNGTVVAAEYVELHPEVSGRLTYLNVPEGSRIEKGTLMAKINDADLQAQIAKTKVLLELAQKTEERYRKLLSVNGINQADYDAILNQVNGYKADLVYTQALIDKTVVKAPFSGIVGLRQISPGAFVTTASIIATIQQVDKLKVDLTIPETYAKMLHKGNTIDVVLDNGTGAKQKATILAVEPQANLATRNLKVRAILDNGRANPGGFVKAYLDAGDDNNAVLIPTNCLIPDDKNNQVIVIKGGKAEFIPVKTGVRQANLVEITDGVKAGDTVVVTGVLFARPKAKLKIRSVKQLKDLNPQ</sequence>
<comment type="similarity">
    <text evidence="1">Belongs to the membrane fusion protein (MFP) (TC 8.A.1) family.</text>
</comment>
<dbReference type="SUPFAM" id="SSF111369">
    <property type="entry name" value="HlyD-like secretion proteins"/>
    <property type="match status" value="1"/>
</dbReference>
<dbReference type="Pfam" id="PF25917">
    <property type="entry name" value="BSH_RND"/>
    <property type="match status" value="1"/>
</dbReference>
<feature type="domain" description="Multidrug resistance protein MdtA-like barrel-sandwich hybrid" evidence="3">
    <location>
        <begin position="62"/>
        <end position="182"/>
    </location>
</feature>
<dbReference type="Gene3D" id="2.40.420.20">
    <property type="match status" value="1"/>
</dbReference>
<dbReference type="EMBL" id="JBHSDC010000029">
    <property type="protein sequence ID" value="MFC4233083.1"/>
    <property type="molecule type" value="Genomic_DNA"/>
</dbReference>
<dbReference type="Pfam" id="PF25989">
    <property type="entry name" value="YknX_C"/>
    <property type="match status" value="1"/>
</dbReference>
<dbReference type="Proteomes" id="UP001595906">
    <property type="component" value="Unassembled WGS sequence"/>
</dbReference>
<evidence type="ECO:0000259" key="3">
    <source>
        <dbReference type="Pfam" id="PF25917"/>
    </source>
</evidence>
<feature type="domain" description="CusB-like beta-barrel" evidence="4">
    <location>
        <begin position="195"/>
        <end position="265"/>
    </location>
</feature>
<dbReference type="RefSeq" id="WP_379015202.1">
    <property type="nucleotide sequence ID" value="NZ_JBHSDC010000029.1"/>
</dbReference>
<evidence type="ECO:0000256" key="1">
    <source>
        <dbReference type="ARBA" id="ARBA00009477"/>
    </source>
</evidence>
<organism evidence="6 7">
    <name type="scientific">Parasediminibacterium paludis</name>
    <dbReference type="NCBI Taxonomy" id="908966"/>
    <lineage>
        <taxon>Bacteria</taxon>
        <taxon>Pseudomonadati</taxon>
        <taxon>Bacteroidota</taxon>
        <taxon>Chitinophagia</taxon>
        <taxon>Chitinophagales</taxon>
        <taxon>Chitinophagaceae</taxon>
        <taxon>Parasediminibacterium</taxon>
    </lineage>
</organism>
<keyword evidence="7" id="KW-1185">Reference proteome</keyword>
<dbReference type="InterPro" id="IPR058625">
    <property type="entry name" value="MdtA-like_BSH"/>
</dbReference>
<gene>
    <name evidence="6" type="ORF">ACFOW1_14370</name>
</gene>
<evidence type="ECO:0000313" key="7">
    <source>
        <dbReference type="Proteomes" id="UP001595906"/>
    </source>
</evidence>
<dbReference type="PROSITE" id="PS51257">
    <property type="entry name" value="PROKAR_LIPOPROTEIN"/>
    <property type="match status" value="1"/>
</dbReference>
<protein>
    <submittedName>
        <fullName evidence="6">Efflux RND transporter periplasmic adaptor subunit</fullName>
    </submittedName>
</protein>
<proteinExistence type="inferred from homology"/>
<reference evidence="7" key="1">
    <citation type="journal article" date="2019" name="Int. J. Syst. Evol. Microbiol.">
        <title>The Global Catalogue of Microorganisms (GCM) 10K type strain sequencing project: providing services to taxonomists for standard genome sequencing and annotation.</title>
        <authorList>
            <consortium name="The Broad Institute Genomics Platform"/>
            <consortium name="The Broad Institute Genome Sequencing Center for Infectious Disease"/>
            <person name="Wu L."/>
            <person name="Ma J."/>
        </authorList>
    </citation>
    <scope>NUCLEOTIDE SEQUENCE [LARGE SCALE GENOMIC DNA]</scope>
    <source>
        <strain evidence="7">CECT 8010</strain>
    </source>
</reference>
<dbReference type="Pfam" id="PF25954">
    <property type="entry name" value="Beta-barrel_RND_2"/>
    <property type="match status" value="1"/>
</dbReference>
<dbReference type="InterPro" id="IPR006143">
    <property type="entry name" value="RND_pump_MFP"/>
</dbReference>
<evidence type="ECO:0000313" key="6">
    <source>
        <dbReference type="EMBL" id="MFC4233083.1"/>
    </source>
</evidence>
<evidence type="ECO:0000259" key="4">
    <source>
        <dbReference type="Pfam" id="PF25954"/>
    </source>
</evidence>
<name>A0ABV8PY99_9BACT</name>
<dbReference type="PANTHER" id="PTHR30469">
    <property type="entry name" value="MULTIDRUG RESISTANCE PROTEIN MDTA"/>
    <property type="match status" value="1"/>
</dbReference>
<feature type="domain" description="Multidrug resistance protein MdtA-like alpha-helical hairpin" evidence="2">
    <location>
        <begin position="96"/>
        <end position="155"/>
    </location>
</feature>
<dbReference type="InterPro" id="IPR058637">
    <property type="entry name" value="YknX-like_C"/>
</dbReference>
<dbReference type="InterPro" id="IPR058624">
    <property type="entry name" value="MdtA-like_HH"/>
</dbReference>
<dbReference type="Gene3D" id="1.10.287.470">
    <property type="entry name" value="Helix hairpin bin"/>
    <property type="match status" value="1"/>
</dbReference>
<evidence type="ECO:0000259" key="2">
    <source>
        <dbReference type="Pfam" id="PF25876"/>
    </source>
</evidence>
<dbReference type="Gene3D" id="2.40.50.100">
    <property type="match status" value="1"/>
</dbReference>
<evidence type="ECO:0000259" key="5">
    <source>
        <dbReference type="Pfam" id="PF25989"/>
    </source>
</evidence>
<accession>A0ABV8PY99</accession>
<comment type="caution">
    <text evidence="6">The sequence shown here is derived from an EMBL/GenBank/DDBJ whole genome shotgun (WGS) entry which is preliminary data.</text>
</comment>
<dbReference type="Pfam" id="PF25876">
    <property type="entry name" value="HH_MFP_RND"/>
    <property type="match status" value="1"/>
</dbReference>
<feature type="domain" description="YknX-like C-terminal permuted SH3-like" evidence="5">
    <location>
        <begin position="274"/>
        <end position="328"/>
    </location>
</feature>
<dbReference type="NCBIfam" id="TIGR01730">
    <property type="entry name" value="RND_mfp"/>
    <property type="match status" value="1"/>
</dbReference>
<dbReference type="Gene3D" id="2.40.30.170">
    <property type="match status" value="1"/>
</dbReference>
<dbReference type="InterPro" id="IPR058792">
    <property type="entry name" value="Beta-barrel_RND_2"/>
</dbReference>